<comment type="caution">
    <text evidence="1">The sequence shown here is derived from an EMBL/GenBank/DDBJ whole genome shotgun (WGS) entry which is preliminary data.</text>
</comment>
<accession>A0A9W4XD96</accession>
<protein>
    <submittedName>
        <fullName evidence="1">Uncharacterized protein</fullName>
    </submittedName>
</protein>
<proteinExistence type="predicted"/>
<sequence>MGQCAQTGTMPFQLKSSLSEKQHSNGWCELLRAVCAVETTTYTHTHTYRKKRSVIIDLPHAGYALSLVHPLAATPQPLPPVTTTLAATPSGPPGLPSWLQGNWGREKFTGALRTWSRRVGIRPPAAASRVRPITVPEYYPCRTSREHGLRRCKVEEARNRVVGWR</sequence>
<evidence type="ECO:0000313" key="2">
    <source>
        <dbReference type="Proteomes" id="UP001152607"/>
    </source>
</evidence>
<gene>
    <name evidence="1" type="ORF">PDIGIT_LOCUS627</name>
</gene>
<dbReference type="EMBL" id="CAOQHR010000001">
    <property type="protein sequence ID" value="CAI6242046.1"/>
    <property type="molecule type" value="Genomic_DNA"/>
</dbReference>
<keyword evidence="2" id="KW-1185">Reference proteome</keyword>
<dbReference type="AlphaFoldDB" id="A0A9W4XD96"/>
<reference evidence="1" key="1">
    <citation type="submission" date="2023-01" db="EMBL/GenBank/DDBJ databases">
        <authorList>
            <person name="Van Ghelder C."/>
            <person name="Rancurel C."/>
        </authorList>
    </citation>
    <scope>NUCLEOTIDE SEQUENCE</scope>
    <source>
        <strain evidence="1">CNCM I-4278</strain>
    </source>
</reference>
<organism evidence="1 2">
    <name type="scientific">Periconia digitata</name>
    <dbReference type="NCBI Taxonomy" id="1303443"/>
    <lineage>
        <taxon>Eukaryota</taxon>
        <taxon>Fungi</taxon>
        <taxon>Dikarya</taxon>
        <taxon>Ascomycota</taxon>
        <taxon>Pezizomycotina</taxon>
        <taxon>Dothideomycetes</taxon>
        <taxon>Pleosporomycetidae</taxon>
        <taxon>Pleosporales</taxon>
        <taxon>Massarineae</taxon>
        <taxon>Periconiaceae</taxon>
        <taxon>Periconia</taxon>
    </lineage>
</organism>
<dbReference type="Proteomes" id="UP001152607">
    <property type="component" value="Unassembled WGS sequence"/>
</dbReference>
<evidence type="ECO:0000313" key="1">
    <source>
        <dbReference type="EMBL" id="CAI6242046.1"/>
    </source>
</evidence>
<name>A0A9W4XD96_9PLEO</name>